<evidence type="ECO:0000256" key="3">
    <source>
        <dbReference type="ARBA" id="ARBA00022692"/>
    </source>
</evidence>
<dbReference type="PANTHER" id="PTHR22883">
    <property type="entry name" value="ZINC FINGER DHHC DOMAIN CONTAINING PROTEIN"/>
    <property type="match status" value="1"/>
</dbReference>
<comment type="domain">
    <text evidence="11">The DHHC domain is required for palmitoyltransferase activity.</text>
</comment>
<evidence type="ECO:0000256" key="4">
    <source>
        <dbReference type="ARBA" id="ARBA00022989"/>
    </source>
</evidence>
<dbReference type="GO" id="GO:0016020">
    <property type="term" value="C:membrane"/>
    <property type="evidence" value="ECO:0007669"/>
    <property type="project" value="UniProtKB-SubCell"/>
</dbReference>
<keyword evidence="7" id="KW-0449">Lipoprotein</keyword>
<feature type="region of interest" description="Disordered" evidence="12">
    <location>
        <begin position="121"/>
        <end position="142"/>
    </location>
</feature>
<reference evidence="15" key="1">
    <citation type="submission" date="2017-03" db="EMBL/GenBank/DDBJ databases">
        <authorList>
            <person name="Sharma R."/>
            <person name="Thines M."/>
        </authorList>
    </citation>
    <scope>NUCLEOTIDE SEQUENCE [LARGE SCALE GENOMIC DNA]</scope>
</reference>
<keyword evidence="15" id="KW-1185">Reference proteome</keyword>
<organism evidence="14 15">
    <name type="scientific">Lasallia pustulata</name>
    <dbReference type="NCBI Taxonomy" id="136370"/>
    <lineage>
        <taxon>Eukaryota</taxon>
        <taxon>Fungi</taxon>
        <taxon>Dikarya</taxon>
        <taxon>Ascomycota</taxon>
        <taxon>Pezizomycotina</taxon>
        <taxon>Lecanoromycetes</taxon>
        <taxon>OSLEUM clade</taxon>
        <taxon>Umbilicariomycetidae</taxon>
        <taxon>Umbilicariales</taxon>
        <taxon>Umbilicariaceae</taxon>
        <taxon>Lasallia</taxon>
    </lineage>
</organism>
<dbReference type="GO" id="GO:0005783">
    <property type="term" value="C:endoplasmic reticulum"/>
    <property type="evidence" value="ECO:0007669"/>
    <property type="project" value="TreeGrafter"/>
</dbReference>
<evidence type="ECO:0000256" key="6">
    <source>
        <dbReference type="ARBA" id="ARBA00023139"/>
    </source>
</evidence>
<dbReference type="InterPro" id="IPR001594">
    <property type="entry name" value="Palmitoyltrfase_DHHC"/>
</dbReference>
<feature type="transmembrane region" description="Helical" evidence="11">
    <location>
        <begin position="223"/>
        <end position="246"/>
    </location>
</feature>
<comment type="similarity">
    <text evidence="9">Belongs to the DHHC palmitoyltransferase family. PFA5 subfamily.</text>
</comment>
<evidence type="ECO:0000256" key="9">
    <source>
        <dbReference type="ARBA" id="ARBA00038298"/>
    </source>
</evidence>
<keyword evidence="2 11" id="KW-0808">Transferase</keyword>
<proteinExistence type="inferred from homology"/>
<evidence type="ECO:0000313" key="14">
    <source>
        <dbReference type="EMBL" id="SLM34813.1"/>
    </source>
</evidence>
<protein>
    <recommendedName>
        <fullName evidence="11">Palmitoyltransferase</fullName>
        <ecNumber evidence="11">2.3.1.225</ecNumber>
    </recommendedName>
</protein>
<feature type="compositionally biased region" description="Basic residues" evidence="12">
    <location>
        <begin position="448"/>
        <end position="459"/>
    </location>
</feature>
<dbReference type="AlphaFoldDB" id="A0A1W5CVD0"/>
<feature type="transmembrane region" description="Helical" evidence="11">
    <location>
        <begin position="15"/>
        <end position="41"/>
    </location>
</feature>
<keyword evidence="4 11" id="KW-1133">Transmembrane helix</keyword>
<keyword evidence="6" id="KW-0564">Palmitate</keyword>
<feature type="compositionally biased region" description="Basic and acidic residues" evidence="12">
    <location>
        <begin position="121"/>
        <end position="134"/>
    </location>
</feature>
<evidence type="ECO:0000256" key="12">
    <source>
        <dbReference type="SAM" id="MobiDB-lite"/>
    </source>
</evidence>
<evidence type="ECO:0000259" key="13">
    <source>
        <dbReference type="Pfam" id="PF01529"/>
    </source>
</evidence>
<evidence type="ECO:0000256" key="5">
    <source>
        <dbReference type="ARBA" id="ARBA00023136"/>
    </source>
</evidence>
<comment type="subcellular location">
    <subcellularLocation>
        <location evidence="1">Membrane</location>
        <topology evidence="1">Multi-pass membrane protein</topology>
    </subcellularLocation>
</comment>
<keyword evidence="3 11" id="KW-0812">Transmembrane</keyword>
<sequence length="478" mass="53640">MAYDQKAANVWTARVIPFVLIGIVAYSTWVVVAQVCVDYLLKPSKYAAKTRPGAAIAILVFYCLLLLLVAITYFRLLYTVLVHPGYTPRGPQYYANKTEAANGRPSRRAMRPAANTILDEKLDSSGTHEGKENGELEGNAYPSRLTATGRGTDLEATAPGLEQFYTMDVFVCEGDGRPIWCSTCLNWKPDRTHHCREVQRCVRKMDHFCPWVGGIVSETNFKFFVLFVAWAAIYCFFALVVMAVFVAERKKAGYGFNAHWLVVLGFAAFFGSFNLGMFATSFQFVLVNTTTVENLSRHTKVYTLAIYMPNPPAPASTSFQTITYPLPTQPRRSSLNTNGPSVPSTPPRTFAILHSKPGESPWDLGPRRNFRSVMGEKWWDCILPLKYSPCCNHSRGDSAFEMGPVVARMRERAGIAVPRSGNSSRTPSRRRRRRSKQQPDEEEGGIARSHRHRRRRPSEHRRSVHADGARDEADDGVV</sequence>
<dbReference type="EC" id="2.3.1.225" evidence="11"/>
<feature type="domain" description="Palmitoyltransferase DHHC" evidence="13">
    <location>
        <begin position="180"/>
        <end position="296"/>
    </location>
</feature>
<dbReference type="GO" id="GO:0006612">
    <property type="term" value="P:protein targeting to membrane"/>
    <property type="evidence" value="ECO:0007669"/>
    <property type="project" value="TreeGrafter"/>
</dbReference>
<dbReference type="Pfam" id="PF01529">
    <property type="entry name" value="DHHC"/>
    <property type="match status" value="1"/>
</dbReference>
<feature type="compositionally biased region" description="Basic residues" evidence="12">
    <location>
        <begin position="427"/>
        <end position="436"/>
    </location>
</feature>
<evidence type="ECO:0000256" key="11">
    <source>
        <dbReference type="RuleBase" id="RU079119"/>
    </source>
</evidence>
<evidence type="ECO:0000256" key="1">
    <source>
        <dbReference type="ARBA" id="ARBA00004141"/>
    </source>
</evidence>
<feature type="transmembrane region" description="Helical" evidence="11">
    <location>
        <begin position="258"/>
        <end position="279"/>
    </location>
</feature>
<dbReference type="GO" id="GO:0019706">
    <property type="term" value="F:protein-cysteine S-palmitoyltransferase activity"/>
    <property type="evidence" value="ECO:0007669"/>
    <property type="project" value="UniProtKB-EC"/>
</dbReference>
<feature type="region of interest" description="Disordered" evidence="12">
    <location>
        <begin position="411"/>
        <end position="478"/>
    </location>
</feature>
<evidence type="ECO:0000256" key="2">
    <source>
        <dbReference type="ARBA" id="ARBA00022679"/>
    </source>
</evidence>
<dbReference type="EMBL" id="FWEW01000417">
    <property type="protein sequence ID" value="SLM34813.1"/>
    <property type="molecule type" value="Genomic_DNA"/>
</dbReference>
<evidence type="ECO:0000313" key="15">
    <source>
        <dbReference type="Proteomes" id="UP000192927"/>
    </source>
</evidence>
<comment type="catalytic activity">
    <reaction evidence="10 11">
        <text>L-cysteinyl-[protein] + hexadecanoyl-CoA = S-hexadecanoyl-L-cysteinyl-[protein] + CoA</text>
        <dbReference type="Rhea" id="RHEA:36683"/>
        <dbReference type="Rhea" id="RHEA-COMP:10131"/>
        <dbReference type="Rhea" id="RHEA-COMP:11032"/>
        <dbReference type="ChEBI" id="CHEBI:29950"/>
        <dbReference type="ChEBI" id="CHEBI:57287"/>
        <dbReference type="ChEBI" id="CHEBI:57379"/>
        <dbReference type="ChEBI" id="CHEBI:74151"/>
        <dbReference type="EC" id="2.3.1.225"/>
    </reaction>
</comment>
<dbReference type="PROSITE" id="PS50216">
    <property type="entry name" value="DHHC"/>
    <property type="match status" value="1"/>
</dbReference>
<evidence type="ECO:0000256" key="10">
    <source>
        <dbReference type="ARBA" id="ARBA00048048"/>
    </source>
</evidence>
<dbReference type="PANTHER" id="PTHR22883:SF23">
    <property type="entry name" value="PALMITOYLTRANSFERASE ZDHHC6"/>
    <property type="match status" value="1"/>
</dbReference>
<feature type="transmembrane region" description="Helical" evidence="11">
    <location>
        <begin position="53"/>
        <end position="74"/>
    </location>
</feature>
<keyword evidence="5 11" id="KW-0472">Membrane</keyword>
<dbReference type="InterPro" id="IPR039859">
    <property type="entry name" value="PFA4/ZDH16/20/ERF2-like"/>
</dbReference>
<keyword evidence="8 11" id="KW-0012">Acyltransferase</keyword>
<dbReference type="GO" id="GO:0005794">
    <property type="term" value="C:Golgi apparatus"/>
    <property type="evidence" value="ECO:0007669"/>
    <property type="project" value="TreeGrafter"/>
</dbReference>
<feature type="compositionally biased region" description="Basic and acidic residues" evidence="12">
    <location>
        <begin position="460"/>
        <end position="471"/>
    </location>
</feature>
<evidence type="ECO:0000256" key="8">
    <source>
        <dbReference type="ARBA" id="ARBA00023315"/>
    </source>
</evidence>
<evidence type="ECO:0000256" key="7">
    <source>
        <dbReference type="ARBA" id="ARBA00023288"/>
    </source>
</evidence>
<accession>A0A1W5CVD0</accession>
<dbReference type="Proteomes" id="UP000192927">
    <property type="component" value="Unassembled WGS sequence"/>
</dbReference>
<name>A0A1W5CVD0_9LECA</name>